<evidence type="ECO:0000313" key="2">
    <source>
        <dbReference type="Proteomes" id="UP000245626"/>
    </source>
</evidence>
<name>A0ACD0NQ52_9BASI</name>
<dbReference type="Proteomes" id="UP000245626">
    <property type="component" value="Unassembled WGS sequence"/>
</dbReference>
<protein>
    <submittedName>
        <fullName evidence="1">Uncharacterized protein</fullName>
    </submittedName>
</protein>
<gene>
    <name evidence="1" type="ORF">IE53DRAFT_389966</name>
</gene>
<evidence type="ECO:0000313" key="1">
    <source>
        <dbReference type="EMBL" id="PWN47880.1"/>
    </source>
</evidence>
<sequence>MDHSKPSASIQRDQSFTSQNEASNEHAHHLKYGHIVTSGYEPTHDEEEPDDDYEADSNGFKRCKTGHQHHNDPSSNRTGGKGSDGSSEGKTKHKKLTRVDRVQESREAKARQVHSERRYLFRRPRALQYFRGNVLVRSNEERSSQRLELFFDLVFVGLIATLAEEAVHESTGPAVVRYILTYAPAWMIWSYMREIFNSFFQDDLPQRLLVLCVMILLVVFGNNAPQAEMILEEGPARATAIGSYLLAGLALFTTGMYYSFFVCQYRIQIRALTLNWLLAVGIWIGAIFVNNVRACIAMVVVALVIEYGGWMFFYSPTFKRMMRLKYSSAVAIEHEIERFADFVTLVHGEFLYSVLSGQPAGTGVHRNVAKLVFTVVIAFCFNGLYVNGSGSKKIIHPIRYSVRNAISWFSLHLPFVCSVTLCGDATAELVKEEEVKQGLRWIFCLTYAIGMTTVGLLAYTEKELDRKGEVWFNKHWRLAPRFVSAIVVLFLPLVDQEHLKSTGLLAIPAALSFATFLWQSFTSLDGPNCDWYHNDDQAEQNQAAGSSRGGTGESAAMVGRRKWRGFPLFSEPGLSILDDRHQRHVQNRDEINGTDVEILPAKDREVDLEGYEEVADQSRVEPVRIGDEIEVVGGIRDGEIDESGDTR</sequence>
<organism evidence="1 2">
    <name type="scientific">Violaceomyces palustris</name>
    <dbReference type="NCBI Taxonomy" id="1673888"/>
    <lineage>
        <taxon>Eukaryota</taxon>
        <taxon>Fungi</taxon>
        <taxon>Dikarya</taxon>
        <taxon>Basidiomycota</taxon>
        <taxon>Ustilaginomycotina</taxon>
        <taxon>Ustilaginomycetes</taxon>
        <taxon>Violaceomycetales</taxon>
        <taxon>Violaceomycetaceae</taxon>
        <taxon>Violaceomyces</taxon>
    </lineage>
</organism>
<accession>A0ACD0NQ52</accession>
<reference evidence="1 2" key="1">
    <citation type="journal article" date="2018" name="Mol. Biol. Evol.">
        <title>Broad Genomic Sampling Reveals a Smut Pathogenic Ancestry of the Fungal Clade Ustilaginomycotina.</title>
        <authorList>
            <person name="Kijpornyongpan T."/>
            <person name="Mondo S.J."/>
            <person name="Barry K."/>
            <person name="Sandor L."/>
            <person name="Lee J."/>
            <person name="Lipzen A."/>
            <person name="Pangilinan J."/>
            <person name="LaButti K."/>
            <person name="Hainaut M."/>
            <person name="Henrissat B."/>
            <person name="Grigoriev I.V."/>
            <person name="Spatafora J.W."/>
            <person name="Aime M.C."/>
        </authorList>
    </citation>
    <scope>NUCLEOTIDE SEQUENCE [LARGE SCALE GENOMIC DNA]</scope>
    <source>
        <strain evidence="1 2">SA 807</strain>
    </source>
</reference>
<keyword evidence="2" id="KW-1185">Reference proteome</keyword>
<proteinExistence type="predicted"/>
<dbReference type="EMBL" id="KZ820317">
    <property type="protein sequence ID" value="PWN47880.1"/>
    <property type="molecule type" value="Genomic_DNA"/>
</dbReference>